<dbReference type="InterPro" id="IPR001841">
    <property type="entry name" value="Znf_RING"/>
</dbReference>
<feature type="region of interest" description="Disordered" evidence="5">
    <location>
        <begin position="465"/>
        <end position="509"/>
    </location>
</feature>
<keyword evidence="8" id="KW-1185">Reference proteome</keyword>
<feature type="domain" description="RING-type" evidence="6">
    <location>
        <begin position="394"/>
        <end position="436"/>
    </location>
</feature>
<evidence type="ECO:0000313" key="7">
    <source>
        <dbReference type="EMBL" id="CAD8207330.1"/>
    </source>
</evidence>
<reference evidence="7" key="1">
    <citation type="submission" date="2021-01" db="EMBL/GenBank/DDBJ databases">
        <authorList>
            <consortium name="Genoscope - CEA"/>
            <person name="William W."/>
        </authorList>
    </citation>
    <scope>NUCLEOTIDE SEQUENCE</scope>
</reference>
<evidence type="ECO:0000256" key="4">
    <source>
        <dbReference type="PROSITE-ProRule" id="PRU00175"/>
    </source>
</evidence>
<gene>
    <name evidence="7" type="ORF">POCTA_138.1.T1400176</name>
</gene>
<proteinExistence type="predicted"/>
<evidence type="ECO:0000259" key="6">
    <source>
        <dbReference type="PROSITE" id="PS50089"/>
    </source>
</evidence>
<sequence>MNLRQYEISLIPINLKALSSFTNWICVGQLIEEAMLVGLIEYHIKVNQVQIIQSQLFGSNQQNQAMQKINTLLNNSKNKPNRFKSFIEEVKIQDPYGIWFKDAIKSYFRYNYKSCPSDQFKFLCDTFKVQFVVFEQPNSNSQLLYGIETNGGINKIILYKYHEQYYLILTIFEKKCHLCKTKIKLIDIKCQHQICFNCIQKQFEQSKSVQYITCNFQGCREFIFKSFYLDLQKEYQKSLCIQCHQIIPISHQICQSCEEKNQKQQQENFNDQKQPISKQSEQQQNQTQQNQIDQEQDKKQEVTQSSIQNKNNNVQMEIEYNTQDAIQKCVNCQKHFEQNQVIQTPCQHYYCKECAIKKCEYQNKFMCLSCGDYIQADYIKLALYKHNKNQDQQCCKCKESFNESLLFQNQCFHYICASCLEAWVSKQTYMRCPECSKHININDADLYLDRILTLKIQQTEQESQVIQTESKSEQNQQIDQQQHQQSNIQTQKVQNEQNDKNESSQRKIQDQNNLERSLIQFDEPLYCTFCGSPFTEFNTRQFLSHCQDSRHFIGVCCSIFPLDCPQCQIKSLKIEKDSFRFYLPLSNSYDSYVFNQYV</sequence>
<evidence type="ECO:0000256" key="5">
    <source>
        <dbReference type="SAM" id="MobiDB-lite"/>
    </source>
</evidence>
<feature type="compositionally biased region" description="Low complexity" evidence="5">
    <location>
        <begin position="268"/>
        <end position="293"/>
    </location>
</feature>
<dbReference type="AlphaFoldDB" id="A0A8S1Y0T6"/>
<dbReference type="GO" id="GO:0008270">
    <property type="term" value="F:zinc ion binding"/>
    <property type="evidence" value="ECO:0007669"/>
    <property type="project" value="UniProtKB-KW"/>
</dbReference>
<dbReference type="OMA" id="DSRHFIG"/>
<name>A0A8S1Y0T6_PAROT</name>
<evidence type="ECO:0000256" key="2">
    <source>
        <dbReference type="ARBA" id="ARBA00022771"/>
    </source>
</evidence>
<comment type="caution">
    <text evidence="7">The sequence shown here is derived from an EMBL/GenBank/DDBJ whole genome shotgun (WGS) entry which is preliminary data.</text>
</comment>
<evidence type="ECO:0000256" key="1">
    <source>
        <dbReference type="ARBA" id="ARBA00022723"/>
    </source>
</evidence>
<feature type="compositionally biased region" description="Basic and acidic residues" evidence="5">
    <location>
        <begin position="497"/>
        <end position="509"/>
    </location>
</feature>
<organism evidence="7 8">
    <name type="scientific">Paramecium octaurelia</name>
    <dbReference type="NCBI Taxonomy" id="43137"/>
    <lineage>
        <taxon>Eukaryota</taxon>
        <taxon>Sar</taxon>
        <taxon>Alveolata</taxon>
        <taxon>Ciliophora</taxon>
        <taxon>Intramacronucleata</taxon>
        <taxon>Oligohymenophorea</taxon>
        <taxon>Peniculida</taxon>
        <taxon>Parameciidae</taxon>
        <taxon>Paramecium</taxon>
    </lineage>
</organism>
<feature type="compositionally biased region" description="Low complexity" evidence="5">
    <location>
        <begin position="474"/>
        <end position="491"/>
    </location>
</feature>
<evidence type="ECO:0000313" key="8">
    <source>
        <dbReference type="Proteomes" id="UP000683925"/>
    </source>
</evidence>
<keyword evidence="2 4" id="KW-0863">Zinc-finger</keyword>
<feature type="domain" description="RING-type" evidence="6">
    <location>
        <begin position="329"/>
        <end position="370"/>
    </location>
</feature>
<dbReference type="PROSITE" id="PS00518">
    <property type="entry name" value="ZF_RING_1"/>
    <property type="match status" value="3"/>
</dbReference>
<dbReference type="EMBL" id="CAJJDP010000141">
    <property type="protein sequence ID" value="CAD8207330.1"/>
    <property type="molecule type" value="Genomic_DNA"/>
</dbReference>
<keyword evidence="1" id="KW-0479">Metal-binding</keyword>
<dbReference type="SMART" id="SM00184">
    <property type="entry name" value="RING"/>
    <property type="match status" value="3"/>
</dbReference>
<dbReference type="Proteomes" id="UP000683925">
    <property type="component" value="Unassembled WGS sequence"/>
</dbReference>
<feature type="region of interest" description="Disordered" evidence="5">
    <location>
        <begin position="268"/>
        <end position="306"/>
    </location>
</feature>
<protein>
    <recommendedName>
        <fullName evidence="6">RING-type domain-containing protein</fullName>
    </recommendedName>
</protein>
<dbReference type="OrthoDB" id="307078at2759"/>
<keyword evidence="3" id="KW-0862">Zinc</keyword>
<evidence type="ECO:0000256" key="3">
    <source>
        <dbReference type="ARBA" id="ARBA00022833"/>
    </source>
</evidence>
<dbReference type="PROSITE" id="PS50089">
    <property type="entry name" value="ZF_RING_2"/>
    <property type="match status" value="2"/>
</dbReference>
<accession>A0A8S1Y0T6</accession>
<dbReference type="InterPro" id="IPR017907">
    <property type="entry name" value="Znf_RING_CS"/>
</dbReference>